<comment type="similarity">
    <text evidence="2 9">Belongs to the exportin family.</text>
</comment>
<comment type="subcellular location">
    <subcellularLocation>
        <location evidence="1 9">Cytoplasm</location>
    </subcellularLocation>
    <subcellularLocation>
        <location evidence="9">Nucleus</location>
    </subcellularLocation>
    <text evidence="9">Shuttles between the nucleus and the cytoplasm.</text>
</comment>
<dbReference type="GO" id="GO:0005643">
    <property type="term" value="C:nuclear pore"/>
    <property type="evidence" value="ECO:0007669"/>
    <property type="project" value="TreeGrafter"/>
</dbReference>
<comment type="function">
    <text evidence="9">tRNA nucleus export receptor which facilitates tRNA translocation across the nuclear pore complex.</text>
</comment>
<dbReference type="InterPro" id="IPR016024">
    <property type="entry name" value="ARM-type_fold"/>
</dbReference>
<dbReference type="GO" id="GO:0071528">
    <property type="term" value="P:tRNA re-export from nucleus"/>
    <property type="evidence" value="ECO:0007669"/>
    <property type="project" value="UniProtKB-UniRule"/>
</dbReference>
<evidence type="ECO:0000256" key="9">
    <source>
        <dbReference type="RuleBase" id="RU366037"/>
    </source>
</evidence>
<sequence>MEQQIQQAVEIALSGTADPTLKNQAFEFINQIKTTPEGYKACVEILTTNDLNAINDGLKFFIYQVIEENVDFINDNEEIFQLNRKMMAVLNDDVKNDTNGEPIHLRNKFAQVLAKIFCRVYISINPDFIKELLVHKDNVLGVDYYLRVMMAIHSEIGDKYIARSQEIQDRNNLLKDCIRTNDMTALVNNWIEILVSSSSGKKYTDDILNNTLKIIGQYVGWMEISLFISPDFINTIFNYLTKNYQRNVTCETLIDIISKKMPPSNKLELISLLNLPDIISSLNLSDDIEFTEYASKLINQIGQELLIVLENQPNLIQQVNLELYKIWPSIFTFLNHEFDDVSQQVLPFIQQFLGLCKKNRDLYTYELMSTLLNKIIIKMKYDDDEDDGISDDDLQAQFFEFRNKLKNYQDVIAMLEPNLFLETIPVVINQSLFENTTKSSWRNLELGLYEMNNFSDCIRNNVFGIPKNEINQSKPYLIFQDFLVKTINSNFILDINHPLIQSNFFELVVKHYNFLQNKDDLVLRILEIFTSPFGLFNQIEKVRFRSWYLFFRFMKLTKPKIDNEPLIESMVVKLQPLLIIKAELPNTGVNNDSEDELYESADDNFNNQQYLFETMGLLISLIPNELSILKSKLIDLIFQPIFNDLEKCISMNNNNTDPLILLQAHHSLMALGTIVRGYDYELGLKIPNEVVEKIDNAAQVVLITLENFNKNEPIRDASRFAFARFIPIFKNGSLISHHLTKLITLIWANTNLKINELSDFLSFLSQVIHSYKNDDNIYQLLNNFLTPLFGKIFEILEKSTPDETDRPDIIRDKNILKRSLLNFISSIISNHNSSLFITETNKQELPEIITKIFQYAYDLSDTSTSKLAVTQIINFVNVFDPTGKITDQLDTYSNVLPPVVGISDFLIEKGINLSFELPYTKKDNIVFDLNDAQYRLIAQELSLLLKSFQTAYNDEFIKVVSSYLLSMGLNEVLVAEFGNNLKGLSVKDFKKYFIGFIAGLNSK</sequence>
<gene>
    <name evidence="12" type="ORF">G210_1952</name>
</gene>
<dbReference type="Gene3D" id="1.25.10.10">
    <property type="entry name" value="Leucine-rich Repeat Variant"/>
    <property type="match status" value="1"/>
</dbReference>
<accession>M3JYZ9</accession>
<dbReference type="STRING" id="1245528.M3JYZ9"/>
<evidence type="ECO:0000256" key="4">
    <source>
        <dbReference type="ARBA" id="ARBA00022448"/>
    </source>
</evidence>
<dbReference type="PANTHER" id="PTHR15952:SF11">
    <property type="entry name" value="EXPORTIN-T"/>
    <property type="match status" value="1"/>
</dbReference>
<dbReference type="Pfam" id="PF08389">
    <property type="entry name" value="Xpo1"/>
    <property type="match status" value="1"/>
</dbReference>
<dbReference type="EMBL" id="AOGT01001459">
    <property type="protein sequence ID" value="EMG47639.1"/>
    <property type="molecule type" value="Genomic_DNA"/>
</dbReference>
<evidence type="ECO:0000256" key="3">
    <source>
        <dbReference type="ARBA" id="ARBA00018928"/>
    </source>
</evidence>
<keyword evidence="5 9" id="KW-0963">Cytoplasm</keyword>
<dbReference type="AlphaFoldDB" id="M3JYZ9"/>
<name>M3JYZ9_CANMX</name>
<keyword evidence="4 9" id="KW-0813">Transport</keyword>
<protein>
    <recommendedName>
        <fullName evidence="3 9">Exportin-T</fullName>
    </recommendedName>
    <alternativeName>
        <fullName evidence="9">Exportin(tRNA)</fullName>
    </alternativeName>
    <alternativeName>
        <fullName evidence="9">tRNA exportin</fullName>
    </alternativeName>
</protein>
<dbReference type="GO" id="GO:0016363">
    <property type="term" value="C:nuclear matrix"/>
    <property type="evidence" value="ECO:0007669"/>
    <property type="project" value="TreeGrafter"/>
</dbReference>
<evidence type="ECO:0000259" key="10">
    <source>
        <dbReference type="Pfam" id="PF08389"/>
    </source>
</evidence>
<keyword evidence="8 9" id="KW-0539">Nucleus</keyword>
<evidence type="ECO:0000256" key="6">
    <source>
        <dbReference type="ARBA" id="ARBA00022555"/>
    </source>
</evidence>
<feature type="domain" description="Exportin-T C-terminal" evidence="11">
    <location>
        <begin position="318"/>
        <end position="998"/>
    </location>
</feature>
<dbReference type="PANTHER" id="PTHR15952">
    <property type="entry name" value="EXPORTIN-T/LOS1"/>
    <property type="match status" value="1"/>
</dbReference>
<dbReference type="InterPro" id="IPR013598">
    <property type="entry name" value="Exportin-1/Importin-b-like"/>
</dbReference>
<dbReference type="GO" id="GO:0031267">
    <property type="term" value="F:small GTPase binding"/>
    <property type="evidence" value="ECO:0007669"/>
    <property type="project" value="InterPro"/>
</dbReference>
<dbReference type="Pfam" id="PF19282">
    <property type="entry name" value="Exportin-T"/>
    <property type="match status" value="1"/>
</dbReference>
<evidence type="ECO:0000256" key="5">
    <source>
        <dbReference type="ARBA" id="ARBA00022490"/>
    </source>
</evidence>
<evidence type="ECO:0000259" key="11">
    <source>
        <dbReference type="Pfam" id="PF19282"/>
    </source>
</evidence>
<dbReference type="eggNOG" id="KOG2021">
    <property type="taxonomic scope" value="Eukaryota"/>
</dbReference>
<dbReference type="GO" id="GO:0005737">
    <property type="term" value="C:cytoplasm"/>
    <property type="evidence" value="ECO:0007669"/>
    <property type="project" value="UniProtKB-SubCell"/>
</dbReference>
<evidence type="ECO:0000313" key="12">
    <source>
        <dbReference type="EMBL" id="EMG47639.1"/>
    </source>
</evidence>
<dbReference type="OrthoDB" id="26399at2759"/>
<dbReference type="SUPFAM" id="SSF48371">
    <property type="entry name" value="ARM repeat"/>
    <property type="match status" value="1"/>
</dbReference>
<dbReference type="InterPro" id="IPR045546">
    <property type="entry name" value="Exportin-T_C"/>
</dbReference>
<keyword evidence="6 9" id="KW-0820">tRNA-binding</keyword>
<dbReference type="GO" id="GO:0000049">
    <property type="term" value="F:tRNA binding"/>
    <property type="evidence" value="ECO:0007669"/>
    <property type="project" value="UniProtKB-UniRule"/>
</dbReference>
<keyword evidence="13" id="KW-1185">Reference proteome</keyword>
<evidence type="ECO:0000256" key="2">
    <source>
        <dbReference type="ARBA" id="ARBA00009466"/>
    </source>
</evidence>
<feature type="domain" description="Exportin-1/Importin-beta-like" evidence="10">
    <location>
        <begin position="104"/>
        <end position="253"/>
    </location>
</feature>
<dbReference type="HOGENOM" id="CLU_004414_0_1_1"/>
<comment type="caution">
    <text evidence="12">The sequence shown here is derived from an EMBL/GenBank/DDBJ whole genome shotgun (WGS) entry which is preliminary data.</text>
</comment>
<dbReference type="InterPro" id="IPR040017">
    <property type="entry name" value="XPOT"/>
</dbReference>
<evidence type="ECO:0000256" key="1">
    <source>
        <dbReference type="ARBA" id="ARBA00004496"/>
    </source>
</evidence>
<evidence type="ECO:0000256" key="8">
    <source>
        <dbReference type="ARBA" id="ARBA00023242"/>
    </source>
</evidence>
<organism evidence="12 13">
    <name type="scientific">Candida maltosa (strain Xu316)</name>
    <name type="common">Yeast</name>
    <dbReference type="NCBI Taxonomy" id="1245528"/>
    <lineage>
        <taxon>Eukaryota</taxon>
        <taxon>Fungi</taxon>
        <taxon>Dikarya</taxon>
        <taxon>Ascomycota</taxon>
        <taxon>Saccharomycotina</taxon>
        <taxon>Pichiomycetes</taxon>
        <taxon>Debaryomycetaceae</taxon>
        <taxon>Candida/Lodderomyces clade</taxon>
        <taxon>Candida</taxon>
    </lineage>
</organism>
<reference evidence="12 13" key="1">
    <citation type="submission" date="2013-02" db="EMBL/GenBank/DDBJ databases">
        <title>Genome sequence of Candida maltosa Xu316, a potential industrial strain for xylitol and ethanol production.</title>
        <authorList>
            <person name="Yu J."/>
            <person name="Wang Q."/>
            <person name="Geng X."/>
            <person name="Bao W."/>
            <person name="He P."/>
            <person name="Cai J."/>
        </authorList>
    </citation>
    <scope>NUCLEOTIDE SEQUENCE [LARGE SCALE GENOMIC DNA]</scope>
    <source>
        <strain evidence="13">Xu316</strain>
    </source>
</reference>
<dbReference type="OMA" id="HEMFLFG"/>
<dbReference type="InterPro" id="IPR011989">
    <property type="entry name" value="ARM-like"/>
</dbReference>
<keyword evidence="7 9" id="KW-0694">RNA-binding</keyword>
<dbReference type="Proteomes" id="UP000011777">
    <property type="component" value="Unassembled WGS sequence"/>
</dbReference>
<proteinExistence type="inferred from homology"/>
<evidence type="ECO:0000313" key="13">
    <source>
        <dbReference type="Proteomes" id="UP000011777"/>
    </source>
</evidence>
<evidence type="ECO:0000256" key="7">
    <source>
        <dbReference type="ARBA" id="ARBA00022884"/>
    </source>
</evidence>